<evidence type="ECO:0000313" key="2">
    <source>
        <dbReference type="Proteomes" id="UP001195483"/>
    </source>
</evidence>
<keyword evidence="2" id="KW-1185">Reference proteome</keyword>
<proteinExistence type="predicted"/>
<protein>
    <submittedName>
        <fullName evidence="1">Uncharacterized protein</fullName>
    </submittedName>
</protein>
<comment type="caution">
    <text evidence="1">The sequence shown here is derived from an EMBL/GenBank/DDBJ whole genome shotgun (WGS) entry which is preliminary data.</text>
</comment>
<evidence type="ECO:0000313" key="1">
    <source>
        <dbReference type="EMBL" id="KAK3598579.1"/>
    </source>
</evidence>
<dbReference type="Proteomes" id="UP001195483">
    <property type="component" value="Unassembled WGS sequence"/>
</dbReference>
<name>A0AAE0SVK9_9BIVA</name>
<dbReference type="EMBL" id="JAEAOA010000623">
    <property type="protein sequence ID" value="KAK3598579.1"/>
    <property type="molecule type" value="Genomic_DNA"/>
</dbReference>
<accession>A0AAE0SVK9</accession>
<organism evidence="1 2">
    <name type="scientific">Potamilus streckersoni</name>
    <dbReference type="NCBI Taxonomy" id="2493646"/>
    <lineage>
        <taxon>Eukaryota</taxon>
        <taxon>Metazoa</taxon>
        <taxon>Spiralia</taxon>
        <taxon>Lophotrochozoa</taxon>
        <taxon>Mollusca</taxon>
        <taxon>Bivalvia</taxon>
        <taxon>Autobranchia</taxon>
        <taxon>Heteroconchia</taxon>
        <taxon>Palaeoheterodonta</taxon>
        <taxon>Unionida</taxon>
        <taxon>Unionoidea</taxon>
        <taxon>Unionidae</taxon>
        <taxon>Ambleminae</taxon>
        <taxon>Lampsilini</taxon>
        <taxon>Potamilus</taxon>
    </lineage>
</organism>
<dbReference type="AlphaFoldDB" id="A0AAE0SVK9"/>
<reference evidence="1" key="1">
    <citation type="journal article" date="2021" name="Genome Biol. Evol.">
        <title>A High-Quality Reference Genome for a Parasitic Bivalve with Doubly Uniparental Inheritance (Bivalvia: Unionida).</title>
        <authorList>
            <person name="Smith C.H."/>
        </authorList>
    </citation>
    <scope>NUCLEOTIDE SEQUENCE</scope>
    <source>
        <strain evidence="1">CHS0354</strain>
    </source>
</reference>
<sequence length="100" mass="11270">MAQASLFQETLFQEMSFPEAPDLPPWLQPWTSAPEELEASVKDSFDDIFKRFDQARKTLTSKEMTSGDDDVTAIRDPHSYTSSQALYAGWGTTISILSFD</sequence>
<reference evidence="1" key="2">
    <citation type="journal article" date="2021" name="Genome Biol. Evol.">
        <title>Developing a high-quality reference genome for a parasitic bivalve with doubly uniparental inheritance (Bivalvia: Unionida).</title>
        <authorList>
            <person name="Smith C.H."/>
        </authorList>
    </citation>
    <scope>NUCLEOTIDE SEQUENCE</scope>
    <source>
        <strain evidence="1">CHS0354</strain>
        <tissue evidence="1">Mantle</tissue>
    </source>
</reference>
<gene>
    <name evidence="1" type="ORF">CHS0354_009773</name>
</gene>
<reference evidence="1" key="3">
    <citation type="submission" date="2023-05" db="EMBL/GenBank/DDBJ databases">
        <authorList>
            <person name="Smith C.H."/>
        </authorList>
    </citation>
    <scope>NUCLEOTIDE SEQUENCE</scope>
    <source>
        <strain evidence="1">CHS0354</strain>
        <tissue evidence="1">Mantle</tissue>
    </source>
</reference>